<feature type="domain" description="SCAN box" evidence="10">
    <location>
        <begin position="26"/>
        <end position="107"/>
    </location>
</feature>
<sequence>MPSPLGPPHLSVKDPKTTLEEPEAARLRFRWFCYEEVEGPREALAQLRELCHQWLRPESCSKEQMIELLVLEQFLGVLPPEIQAWVRGQRPGGPEEAAALVEGLQHDPGQLLGWITSHILKPKMPLTIQKSEKSLGSHHVSVTVESSETDPAEGPQVARIDGSTQLSCSVKEEPSTDEQAMASPSPLLPAQSLKGPLRIEEPESTSFHPGSIQERGLSESSQKELYWDVLLEKYSTVLSQAGLLSQEPEALAESELKTHTEEQETPHTEPETHRSHLPGLGAISGPGLGQTCMSTSGESQSPFEDLPGLSPMPLPKAQVGPAPRKPYTCEHCGLSFDWKSVFIIHYRMHTGGPGLERPPQVSQERAMWRSTYPQSYACEECGRSFSWKSQLVIHRKSHASQLRHFCGDCGCGFDWKSQLLSHRKNHRPKVP</sequence>
<dbReference type="PROSITE" id="PS00028">
    <property type="entry name" value="ZINC_FINGER_C2H2_1"/>
    <property type="match status" value="3"/>
</dbReference>
<dbReference type="CDD" id="cd07936">
    <property type="entry name" value="SCAN"/>
    <property type="match status" value="1"/>
</dbReference>
<evidence type="ECO:0000256" key="3">
    <source>
        <dbReference type="ARBA" id="ARBA00022771"/>
    </source>
</evidence>
<feature type="domain" description="C2H2-type" evidence="9">
    <location>
        <begin position="327"/>
        <end position="354"/>
    </location>
</feature>
<evidence type="ECO:0000259" key="9">
    <source>
        <dbReference type="PROSITE" id="PS50157"/>
    </source>
</evidence>
<dbReference type="AlphaFoldDB" id="A0A8C6RZD5"/>
<accession>A0A8C6RZD5</accession>
<evidence type="ECO:0000259" key="10">
    <source>
        <dbReference type="PROSITE" id="PS50804"/>
    </source>
</evidence>
<dbReference type="SUPFAM" id="SSF57667">
    <property type="entry name" value="beta-beta-alpha zinc fingers"/>
    <property type="match status" value="2"/>
</dbReference>
<dbReference type="PANTHER" id="PTHR45935">
    <property type="entry name" value="PROTEIN ZBED8-RELATED"/>
    <property type="match status" value="1"/>
</dbReference>
<dbReference type="InterPro" id="IPR013087">
    <property type="entry name" value="Znf_C2H2_type"/>
</dbReference>
<dbReference type="GO" id="GO:0006355">
    <property type="term" value="P:regulation of DNA-templated transcription"/>
    <property type="evidence" value="ECO:0007669"/>
    <property type="project" value="InterPro"/>
</dbReference>
<organism evidence="11 12">
    <name type="scientific">Nannospalax galili</name>
    <name type="common">Northern Israeli blind subterranean mole rat</name>
    <name type="synonym">Spalax galili</name>
    <dbReference type="NCBI Taxonomy" id="1026970"/>
    <lineage>
        <taxon>Eukaryota</taxon>
        <taxon>Metazoa</taxon>
        <taxon>Chordata</taxon>
        <taxon>Craniata</taxon>
        <taxon>Vertebrata</taxon>
        <taxon>Euteleostomi</taxon>
        <taxon>Mammalia</taxon>
        <taxon>Eutheria</taxon>
        <taxon>Euarchontoglires</taxon>
        <taxon>Glires</taxon>
        <taxon>Rodentia</taxon>
        <taxon>Myomorpha</taxon>
        <taxon>Muroidea</taxon>
        <taxon>Spalacidae</taxon>
        <taxon>Spalacinae</taxon>
        <taxon>Nannospalax</taxon>
    </lineage>
</organism>
<comment type="subcellular location">
    <subcellularLocation>
        <location evidence="7">Nucleus</location>
    </subcellularLocation>
</comment>
<evidence type="ECO:0000256" key="2">
    <source>
        <dbReference type="ARBA" id="ARBA00022737"/>
    </source>
</evidence>
<evidence type="ECO:0000256" key="6">
    <source>
        <dbReference type="PROSITE-ProRule" id="PRU00042"/>
    </source>
</evidence>
<dbReference type="Pfam" id="PF01352">
    <property type="entry name" value="KRAB"/>
    <property type="match status" value="1"/>
</dbReference>
<gene>
    <name evidence="11" type="primary">Znf446</name>
</gene>
<dbReference type="Gene3D" id="3.30.160.60">
    <property type="entry name" value="Classic Zinc Finger"/>
    <property type="match status" value="2"/>
</dbReference>
<evidence type="ECO:0000256" key="7">
    <source>
        <dbReference type="PROSITE-ProRule" id="PRU00187"/>
    </source>
</evidence>
<dbReference type="InterPro" id="IPR001909">
    <property type="entry name" value="KRAB"/>
</dbReference>
<keyword evidence="3 6" id="KW-0863">Zinc-finger</keyword>
<evidence type="ECO:0000256" key="5">
    <source>
        <dbReference type="ARBA" id="ARBA00023242"/>
    </source>
</evidence>
<dbReference type="SMART" id="SM00431">
    <property type="entry name" value="SCAN"/>
    <property type="match status" value="1"/>
</dbReference>
<dbReference type="SMART" id="SM00355">
    <property type="entry name" value="ZnF_C2H2"/>
    <property type="match status" value="3"/>
</dbReference>
<dbReference type="InterPro" id="IPR036236">
    <property type="entry name" value="Znf_C2H2_sf"/>
</dbReference>
<dbReference type="Proteomes" id="UP000694381">
    <property type="component" value="Unassembled WGS sequence"/>
</dbReference>
<feature type="region of interest" description="Disordered" evidence="8">
    <location>
        <begin position="248"/>
        <end position="279"/>
    </location>
</feature>
<feature type="compositionally biased region" description="Low complexity" evidence="8">
    <location>
        <begin position="137"/>
        <end position="146"/>
    </location>
</feature>
<name>A0A8C6RZD5_NANGA</name>
<dbReference type="GO" id="GO:0008270">
    <property type="term" value="F:zinc ion binding"/>
    <property type="evidence" value="ECO:0007669"/>
    <property type="project" value="UniProtKB-KW"/>
</dbReference>
<dbReference type="GeneTree" id="ENSGT00940000162092"/>
<dbReference type="FunFam" id="3.30.160.60:FF:000340">
    <property type="entry name" value="zinc finger protein 473 isoform X1"/>
    <property type="match status" value="1"/>
</dbReference>
<dbReference type="PROSITE" id="PS50804">
    <property type="entry name" value="SCAN_BOX"/>
    <property type="match status" value="1"/>
</dbReference>
<evidence type="ECO:0000256" key="8">
    <source>
        <dbReference type="SAM" id="MobiDB-lite"/>
    </source>
</evidence>
<dbReference type="PROSITE" id="PS50157">
    <property type="entry name" value="ZINC_FINGER_C2H2_2"/>
    <property type="match status" value="3"/>
</dbReference>
<dbReference type="FunFam" id="1.10.4020.10:FF:000001">
    <property type="entry name" value="zinc finger protein 263 isoform X1"/>
    <property type="match status" value="1"/>
</dbReference>
<dbReference type="Pfam" id="PF02023">
    <property type="entry name" value="SCAN"/>
    <property type="match status" value="1"/>
</dbReference>
<dbReference type="Pfam" id="PF00096">
    <property type="entry name" value="zf-C2H2"/>
    <property type="match status" value="1"/>
</dbReference>
<keyword evidence="4" id="KW-0862">Zinc</keyword>
<dbReference type="InterPro" id="IPR003309">
    <property type="entry name" value="SCAN_dom"/>
</dbReference>
<dbReference type="SUPFAM" id="SSF47353">
    <property type="entry name" value="Retrovirus capsid dimerization domain-like"/>
    <property type="match status" value="1"/>
</dbReference>
<keyword evidence="2" id="KW-0677">Repeat</keyword>
<dbReference type="GO" id="GO:0005634">
    <property type="term" value="C:nucleus"/>
    <property type="evidence" value="ECO:0007669"/>
    <property type="project" value="UniProtKB-SubCell"/>
</dbReference>
<dbReference type="FunFam" id="3.30.160.60:FF:001613">
    <property type="entry name" value="Zinc finger protein 446"/>
    <property type="match status" value="1"/>
</dbReference>
<dbReference type="Ensembl" id="ENSNGAT00000031889.1">
    <property type="protein sequence ID" value="ENSNGAP00000026162.1"/>
    <property type="gene ID" value="ENSNGAG00000023891.1"/>
</dbReference>
<dbReference type="InterPro" id="IPR050916">
    <property type="entry name" value="SCAN-C2H2_zinc_finger"/>
</dbReference>
<dbReference type="OMA" id="DTQMERS"/>
<reference evidence="11" key="2">
    <citation type="submission" date="2025-09" db="UniProtKB">
        <authorList>
            <consortium name="Ensembl"/>
        </authorList>
    </citation>
    <scope>IDENTIFICATION</scope>
</reference>
<protein>
    <submittedName>
        <fullName evidence="11">Zinc finger protein 446</fullName>
    </submittedName>
</protein>
<keyword evidence="1" id="KW-0479">Metal-binding</keyword>
<reference evidence="11" key="1">
    <citation type="submission" date="2025-08" db="UniProtKB">
        <authorList>
            <consortium name="Ensembl"/>
        </authorList>
    </citation>
    <scope>IDENTIFICATION</scope>
</reference>
<dbReference type="Gene3D" id="1.10.4020.10">
    <property type="entry name" value="DNA breaking-rejoining enzymes"/>
    <property type="match status" value="1"/>
</dbReference>
<proteinExistence type="predicted"/>
<feature type="domain" description="C2H2-type" evidence="9">
    <location>
        <begin position="376"/>
        <end position="403"/>
    </location>
</feature>
<evidence type="ECO:0000313" key="11">
    <source>
        <dbReference type="Ensembl" id="ENSNGAP00000026162.1"/>
    </source>
</evidence>
<feature type="domain" description="C2H2-type" evidence="9">
    <location>
        <begin position="404"/>
        <end position="431"/>
    </location>
</feature>
<dbReference type="PANTHER" id="PTHR45935:SF27">
    <property type="entry name" value="ZINC FINGER PROTEIN 446"/>
    <property type="match status" value="1"/>
</dbReference>
<feature type="region of interest" description="Disordered" evidence="8">
    <location>
        <begin position="135"/>
        <end position="192"/>
    </location>
</feature>
<feature type="compositionally biased region" description="Basic and acidic residues" evidence="8">
    <location>
        <begin position="254"/>
        <end position="274"/>
    </location>
</feature>
<evidence type="ECO:0000313" key="12">
    <source>
        <dbReference type="Proteomes" id="UP000694381"/>
    </source>
</evidence>
<evidence type="ECO:0000256" key="4">
    <source>
        <dbReference type="ARBA" id="ARBA00022833"/>
    </source>
</evidence>
<dbReference type="InterPro" id="IPR038269">
    <property type="entry name" value="SCAN_sf"/>
</dbReference>
<evidence type="ECO:0000256" key="1">
    <source>
        <dbReference type="ARBA" id="ARBA00022723"/>
    </source>
</evidence>
<keyword evidence="5 7" id="KW-0539">Nucleus</keyword>
<keyword evidence="12" id="KW-1185">Reference proteome</keyword>